<dbReference type="Pfam" id="PF03466">
    <property type="entry name" value="LysR_substrate"/>
    <property type="match status" value="1"/>
</dbReference>
<dbReference type="KEGG" id="ccah:DWG20_05560"/>
<sequence length="297" mass="32591">MDLRQLRYFVAVAETLHFGRAAERLGITQPPLSQQIRALEASIGARLFNRTNRRVELTDAGRLFLGDAREVLARLDAAAEQAARTHRGDVGELKIGFTVSAPFTPVFSRTLYAYRQSHPGVALALSEMRTFEQIDALIERRLHVGVIRPAALPEPLECIELMREPMVIALHADHPLAHGDGPVSLSAFAGDDFVLFPRSIGLYDQVVALCRGAGFAPRIAQEAREASTQVALVAAGFGVAIMPALQQRIQVEHVVYRTLADENARSAVWLVYRSDAQTAPLRAFVELVRAELARAAP</sequence>
<keyword evidence="2" id="KW-0805">Transcription regulation</keyword>
<evidence type="ECO:0000256" key="1">
    <source>
        <dbReference type="ARBA" id="ARBA00009437"/>
    </source>
</evidence>
<dbReference type="Gene3D" id="1.10.10.10">
    <property type="entry name" value="Winged helix-like DNA-binding domain superfamily/Winged helix DNA-binding domain"/>
    <property type="match status" value="1"/>
</dbReference>
<dbReference type="PROSITE" id="PS50931">
    <property type="entry name" value="HTH_LYSR"/>
    <property type="match status" value="1"/>
</dbReference>
<evidence type="ECO:0000313" key="6">
    <source>
        <dbReference type="EMBL" id="AXK38941.1"/>
    </source>
</evidence>
<dbReference type="SUPFAM" id="SSF46785">
    <property type="entry name" value="Winged helix' DNA-binding domain"/>
    <property type="match status" value="1"/>
</dbReference>
<dbReference type="InterPro" id="IPR036388">
    <property type="entry name" value="WH-like_DNA-bd_sf"/>
</dbReference>
<dbReference type="PRINTS" id="PR00039">
    <property type="entry name" value="HTHLYSR"/>
</dbReference>
<dbReference type="InterPro" id="IPR000847">
    <property type="entry name" value="LysR_HTH_N"/>
</dbReference>
<dbReference type="GO" id="GO:0032993">
    <property type="term" value="C:protein-DNA complex"/>
    <property type="evidence" value="ECO:0007669"/>
    <property type="project" value="TreeGrafter"/>
</dbReference>
<gene>
    <name evidence="6" type="ORF">DWG20_05560</name>
</gene>
<dbReference type="Proteomes" id="UP000254537">
    <property type="component" value="Chromosome"/>
</dbReference>
<keyword evidence="4" id="KW-0804">Transcription</keyword>
<dbReference type="AlphaFoldDB" id="A0A345Y4T9"/>
<reference evidence="6 7" key="1">
    <citation type="submission" date="2018-07" db="EMBL/GenBank/DDBJ databases">
        <title>Crenobacter cavernae sp. nov., isolated from a karst cave.</title>
        <authorList>
            <person name="Zhu H."/>
        </authorList>
    </citation>
    <scope>NUCLEOTIDE SEQUENCE [LARGE SCALE GENOMIC DNA]</scope>
    <source>
        <strain evidence="6 7">K1W11S-77</strain>
    </source>
</reference>
<accession>A0A345Y4T9</accession>
<keyword evidence="3" id="KW-0238">DNA-binding</keyword>
<proteinExistence type="inferred from homology"/>
<dbReference type="InterPro" id="IPR005119">
    <property type="entry name" value="LysR_subst-bd"/>
</dbReference>
<dbReference type="OrthoDB" id="5292387at2"/>
<dbReference type="PANTHER" id="PTHR30346:SF17">
    <property type="entry name" value="LYSR FAMILY TRANSCRIPTIONAL REGULATOR"/>
    <property type="match status" value="1"/>
</dbReference>
<organism evidence="6 7">
    <name type="scientific">Crenobacter cavernae</name>
    <dbReference type="NCBI Taxonomy" id="2290923"/>
    <lineage>
        <taxon>Bacteria</taxon>
        <taxon>Pseudomonadati</taxon>
        <taxon>Pseudomonadota</taxon>
        <taxon>Betaproteobacteria</taxon>
        <taxon>Neisseriales</taxon>
        <taxon>Neisseriaceae</taxon>
        <taxon>Crenobacter</taxon>
    </lineage>
</organism>
<comment type="similarity">
    <text evidence="1">Belongs to the LysR transcriptional regulatory family.</text>
</comment>
<evidence type="ECO:0000256" key="4">
    <source>
        <dbReference type="ARBA" id="ARBA00023163"/>
    </source>
</evidence>
<evidence type="ECO:0000259" key="5">
    <source>
        <dbReference type="PROSITE" id="PS50931"/>
    </source>
</evidence>
<dbReference type="GO" id="GO:0003700">
    <property type="term" value="F:DNA-binding transcription factor activity"/>
    <property type="evidence" value="ECO:0007669"/>
    <property type="project" value="InterPro"/>
</dbReference>
<evidence type="ECO:0000256" key="2">
    <source>
        <dbReference type="ARBA" id="ARBA00023015"/>
    </source>
</evidence>
<evidence type="ECO:0000313" key="7">
    <source>
        <dbReference type="Proteomes" id="UP000254537"/>
    </source>
</evidence>
<dbReference type="Gene3D" id="3.40.190.10">
    <property type="entry name" value="Periplasmic binding protein-like II"/>
    <property type="match status" value="2"/>
</dbReference>
<dbReference type="Pfam" id="PF00126">
    <property type="entry name" value="HTH_1"/>
    <property type="match status" value="1"/>
</dbReference>
<dbReference type="InterPro" id="IPR036390">
    <property type="entry name" value="WH_DNA-bd_sf"/>
</dbReference>
<dbReference type="FunFam" id="1.10.10.10:FF:000001">
    <property type="entry name" value="LysR family transcriptional regulator"/>
    <property type="match status" value="1"/>
</dbReference>
<dbReference type="CDD" id="cd08414">
    <property type="entry name" value="PBP2_LTTR_aromatics_like"/>
    <property type="match status" value="1"/>
</dbReference>
<dbReference type="PANTHER" id="PTHR30346">
    <property type="entry name" value="TRANSCRIPTIONAL DUAL REGULATOR HCAR-RELATED"/>
    <property type="match status" value="1"/>
</dbReference>
<dbReference type="EMBL" id="CP031337">
    <property type="protein sequence ID" value="AXK38941.1"/>
    <property type="molecule type" value="Genomic_DNA"/>
</dbReference>
<dbReference type="GO" id="GO:0003677">
    <property type="term" value="F:DNA binding"/>
    <property type="evidence" value="ECO:0007669"/>
    <property type="project" value="UniProtKB-KW"/>
</dbReference>
<feature type="domain" description="HTH lysR-type" evidence="5">
    <location>
        <begin position="1"/>
        <end position="58"/>
    </location>
</feature>
<protein>
    <submittedName>
        <fullName evidence="6">LysR family transcriptional regulator</fullName>
    </submittedName>
</protein>
<dbReference type="SUPFAM" id="SSF53850">
    <property type="entry name" value="Periplasmic binding protein-like II"/>
    <property type="match status" value="1"/>
</dbReference>
<evidence type="ECO:0000256" key="3">
    <source>
        <dbReference type="ARBA" id="ARBA00023125"/>
    </source>
</evidence>
<dbReference type="RefSeq" id="WP_115432876.1">
    <property type="nucleotide sequence ID" value="NZ_CP031337.1"/>
</dbReference>
<name>A0A345Y4T9_9NEIS</name>